<evidence type="ECO:0000256" key="10">
    <source>
        <dbReference type="ARBA" id="ARBA00023128"/>
    </source>
</evidence>
<comment type="similarity">
    <text evidence="3">Belongs to the class-III pyridoxal-phosphate-dependent aminotransferase family.</text>
</comment>
<dbReference type="GO" id="GO:0030170">
    <property type="term" value="F:pyridoxal phosphate binding"/>
    <property type="evidence" value="ECO:0007669"/>
    <property type="project" value="InterPro"/>
</dbReference>
<reference evidence="11" key="1">
    <citation type="submission" date="2018-05" db="EMBL/GenBank/DDBJ databases">
        <authorList>
            <person name="Lanie J.A."/>
            <person name="Ng W.-L."/>
            <person name="Kazmierczak K.M."/>
            <person name="Andrzejewski T.M."/>
            <person name="Davidsen T.M."/>
            <person name="Wayne K.J."/>
            <person name="Tettelin H."/>
            <person name="Glass J.I."/>
            <person name="Rusch D."/>
            <person name="Podicherti R."/>
            <person name="Tsui H.-C.T."/>
            <person name="Winkler M.E."/>
        </authorList>
    </citation>
    <scope>NUCLEOTIDE SEQUENCE</scope>
</reference>
<dbReference type="PIRSF" id="PIRSF000521">
    <property type="entry name" value="Transaminase_4ab_Lys_Orn"/>
    <property type="match status" value="1"/>
</dbReference>
<protein>
    <recommendedName>
        <fullName evidence="5">alanine--glyoxylate transaminase</fullName>
        <ecNumber evidence="5">2.6.1.44</ecNumber>
    </recommendedName>
</protein>
<dbReference type="InterPro" id="IPR005814">
    <property type="entry name" value="Aminotrans_3"/>
</dbReference>
<evidence type="ECO:0000256" key="9">
    <source>
        <dbReference type="ARBA" id="ARBA00022946"/>
    </source>
</evidence>
<sequence length="438" mass="46946">MNSTATSAVLGQDIIDGQREYLLPSMLHLYSEPLCLTEGQGIRVWDANGNEYLDLFSGILTTSVGHCHPRVVEAMTDQMGRLGHVSTLYANEPQVEAAKKITRIAPGDLKRTFFTNSGTEAIETALMMASLATGRSEIIGLRVAYHGRSYMATSVTAHSGWRPLATPVAGIKHAKSPNTYRCPFKQPCDDSCVNKFVEDLEEVIITTTNGRPAAFIAESIMGVAGYVVPPAGYFQKAAEVIHHYGGLLIIDEVQAGFGRTGKHWFGIEHWGVEPDIMVMAKGIANGAPVGATITTDEIAHAWKGKTLSTFGGTPVSMAALCATQDVLQEESAPANAFARGEELRAGMIDIQERHPWVGDVRGMGLMQAMEIVKDPETKEPDTERTAALLAATRDEGLLVGQGGLNGTVIRIGPSLLITADEIAEGIEKLGRACDKVGS</sequence>
<dbReference type="PANTHER" id="PTHR45688">
    <property type="match status" value="1"/>
</dbReference>
<evidence type="ECO:0000256" key="7">
    <source>
        <dbReference type="ARBA" id="ARBA00022679"/>
    </source>
</evidence>
<dbReference type="FunFam" id="3.40.640.10:FF:000004">
    <property type="entry name" value="Acetylornithine aminotransferase"/>
    <property type="match status" value="1"/>
</dbReference>
<dbReference type="EMBL" id="UINC01001294">
    <property type="protein sequence ID" value="SUZ76876.1"/>
    <property type="molecule type" value="Genomic_DNA"/>
</dbReference>
<dbReference type="AlphaFoldDB" id="A0A381QC43"/>
<comment type="subcellular location">
    <subcellularLocation>
        <location evidence="2">Mitochondrion</location>
    </subcellularLocation>
</comment>
<evidence type="ECO:0000256" key="5">
    <source>
        <dbReference type="ARBA" id="ARBA00013049"/>
    </source>
</evidence>
<dbReference type="Pfam" id="PF00202">
    <property type="entry name" value="Aminotran_3"/>
    <property type="match status" value="1"/>
</dbReference>
<proteinExistence type="inferred from homology"/>
<keyword evidence="6" id="KW-0032">Aminotransferase</keyword>
<accession>A0A381QC43</accession>
<dbReference type="InterPro" id="IPR015422">
    <property type="entry name" value="PyrdxlP-dep_Trfase_small"/>
</dbReference>
<keyword evidence="8" id="KW-0663">Pyridoxal phosphate</keyword>
<evidence type="ECO:0000256" key="8">
    <source>
        <dbReference type="ARBA" id="ARBA00022898"/>
    </source>
</evidence>
<dbReference type="Gene3D" id="3.40.640.10">
    <property type="entry name" value="Type I PLP-dependent aspartate aminotransferase-like (Major domain)"/>
    <property type="match status" value="1"/>
</dbReference>
<dbReference type="GO" id="GO:0008453">
    <property type="term" value="F:alanine-glyoxylate transaminase activity"/>
    <property type="evidence" value="ECO:0007669"/>
    <property type="project" value="UniProtKB-EC"/>
</dbReference>
<dbReference type="PROSITE" id="PS00600">
    <property type="entry name" value="AA_TRANSFER_CLASS_3"/>
    <property type="match status" value="1"/>
</dbReference>
<evidence type="ECO:0000256" key="2">
    <source>
        <dbReference type="ARBA" id="ARBA00004173"/>
    </source>
</evidence>
<dbReference type="InterPro" id="IPR049704">
    <property type="entry name" value="Aminotrans_3_PPA_site"/>
</dbReference>
<dbReference type="InterPro" id="IPR015421">
    <property type="entry name" value="PyrdxlP-dep_Trfase_major"/>
</dbReference>
<dbReference type="EC" id="2.6.1.44" evidence="5"/>
<dbReference type="CDD" id="cd00610">
    <property type="entry name" value="OAT_like"/>
    <property type="match status" value="1"/>
</dbReference>
<keyword evidence="9" id="KW-0809">Transit peptide</keyword>
<keyword evidence="7" id="KW-0808">Transferase</keyword>
<dbReference type="SUPFAM" id="SSF53383">
    <property type="entry name" value="PLP-dependent transferases"/>
    <property type="match status" value="1"/>
</dbReference>
<evidence type="ECO:0000256" key="6">
    <source>
        <dbReference type="ARBA" id="ARBA00022576"/>
    </source>
</evidence>
<comment type="cofactor">
    <cofactor evidence="1">
        <name>pyridoxal 5'-phosphate</name>
        <dbReference type="ChEBI" id="CHEBI:597326"/>
    </cofactor>
</comment>
<keyword evidence="10" id="KW-0496">Mitochondrion</keyword>
<evidence type="ECO:0000256" key="3">
    <source>
        <dbReference type="ARBA" id="ARBA00008954"/>
    </source>
</evidence>
<name>A0A381QC43_9ZZZZ</name>
<evidence type="ECO:0000256" key="1">
    <source>
        <dbReference type="ARBA" id="ARBA00001933"/>
    </source>
</evidence>
<comment type="subunit">
    <text evidence="4">Homotetramer.</text>
</comment>
<dbReference type="InterPro" id="IPR015424">
    <property type="entry name" value="PyrdxlP-dep_Trfase"/>
</dbReference>
<gene>
    <name evidence="11" type="ORF">METZ01_LOCUS29730</name>
</gene>
<dbReference type="GO" id="GO:0005739">
    <property type="term" value="C:mitochondrion"/>
    <property type="evidence" value="ECO:0007669"/>
    <property type="project" value="UniProtKB-SubCell"/>
</dbReference>
<dbReference type="Gene3D" id="3.90.1150.10">
    <property type="entry name" value="Aspartate Aminotransferase, domain 1"/>
    <property type="match status" value="1"/>
</dbReference>
<organism evidence="11">
    <name type="scientific">marine metagenome</name>
    <dbReference type="NCBI Taxonomy" id="408172"/>
    <lineage>
        <taxon>unclassified sequences</taxon>
        <taxon>metagenomes</taxon>
        <taxon>ecological metagenomes</taxon>
    </lineage>
</organism>
<evidence type="ECO:0000256" key="4">
    <source>
        <dbReference type="ARBA" id="ARBA00011881"/>
    </source>
</evidence>
<dbReference type="PANTHER" id="PTHR45688:SF3">
    <property type="entry name" value="ALANINE--GLYOXYLATE AMINOTRANSFERASE 2, MITOCHONDRIAL"/>
    <property type="match status" value="1"/>
</dbReference>
<evidence type="ECO:0000313" key="11">
    <source>
        <dbReference type="EMBL" id="SUZ76876.1"/>
    </source>
</evidence>